<reference evidence="3" key="1">
    <citation type="submission" date="2025-08" db="UniProtKB">
        <authorList>
            <consortium name="RefSeq"/>
        </authorList>
    </citation>
    <scope>IDENTIFICATION</scope>
    <source>
        <tissue evidence="3">Muscle</tissue>
    </source>
</reference>
<evidence type="ECO:0000256" key="1">
    <source>
        <dbReference type="SAM" id="MobiDB-lite"/>
    </source>
</evidence>
<protein>
    <submittedName>
        <fullName evidence="3">Anaphase-promoting complex subunit 2-like</fullName>
    </submittedName>
</protein>
<dbReference type="GO" id="GO:0005680">
    <property type="term" value="C:anaphase-promoting complex"/>
    <property type="evidence" value="ECO:0007669"/>
    <property type="project" value="TreeGrafter"/>
</dbReference>
<gene>
    <name evidence="3" type="primary">LOC104947456</name>
</gene>
<dbReference type="GO" id="GO:0007091">
    <property type="term" value="P:metaphase/anaphase transition of mitotic cell cycle"/>
    <property type="evidence" value="ECO:0007669"/>
    <property type="project" value="TreeGrafter"/>
</dbReference>
<dbReference type="AlphaFoldDB" id="A0A6I9NBM5"/>
<dbReference type="KEGG" id="ncc:104947456"/>
<name>A0A6I9NBM5_9TELE</name>
<dbReference type="GeneID" id="104947456"/>
<dbReference type="Proteomes" id="UP000504611">
    <property type="component" value="Unplaced"/>
</dbReference>
<dbReference type="RefSeq" id="XP_010771766.1">
    <property type="nucleotide sequence ID" value="XM_010773464.1"/>
</dbReference>
<feature type="non-terminal residue" evidence="3">
    <location>
        <position position="1"/>
    </location>
</feature>
<dbReference type="OrthoDB" id="5581181at2759"/>
<organism evidence="2 3">
    <name type="scientific">Notothenia coriiceps</name>
    <name type="common">black rockcod</name>
    <dbReference type="NCBI Taxonomy" id="8208"/>
    <lineage>
        <taxon>Eukaryota</taxon>
        <taxon>Metazoa</taxon>
        <taxon>Chordata</taxon>
        <taxon>Craniata</taxon>
        <taxon>Vertebrata</taxon>
        <taxon>Euteleostomi</taxon>
        <taxon>Actinopterygii</taxon>
        <taxon>Neopterygii</taxon>
        <taxon>Teleostei</taxon>
        <taxon>Neoteleostei</taxon>
        <taxon>Acanthomorphata</taxon>
        <taxon>Eupercaria</taxon>
        <taxon>Perciformes</taxon>
        <taxon>Notothenioidei</taxon>
        <taxon>Nototheniidae</taxon>
        <taxon>Notothenia</taxon>
    </lineage>
</organism>
<sequence length="133" mass="15223">SKLQLLEWVSCEAVTSILHKLIEQRMEQHCRGEYERSFLLEFQTWLELVLGWLSKVFASEAEKDGLVPAPGAPSTPSVPSTHSLQAGQPGSSVLKQWRCHMHQFFCRIYVNMRIEELFSIIRGETENSYIGVI</sequence>
<evidence type="ECO:0000313" key="3">
    <source>
        <dbReference type="RefSeq" id="XP_010771766.1"/>
    </source>
</evidence>
<accession>A0A6I9NBM5</accession>
<proteinExistence type="predicted"/>
<keyword evidence="2" id="KW-1185">Reference proteome</keyword>
<evidence type="ECO:0000313" key="2">
    <source>
        <dbReference type="Proteomes" id="UP000504611"/>
    </source>
</evidence>
<dbReference type="PANTHER" id="PTHR45957">
    <property type="entry name" value="ANAPHASE-PROMOTING COMPLEX SUBUNIT 2"/>
    <property type="match status" value="1"/>
</dbReference>
<feature type="compositionally biased region" description="Polar residues" evidence="1">
    <location>
        <begin position="74"/>
        <end position="87"/>
    </location>
</feature>
<dbReference type="PANTHER" id="PTHR45957:SF1">
    <property type="entry name" value="ANAPHASE-PROMOTING COMPLEX SUBUNIT 2"/>
    <property type="match status" value="1"/>
</dbReference>
<dbReference type="InterPro" id="IPR044554">
    <property type="entry name" value="ANAPC2"/>
</dbReference>
<feature type="region of interest" description="Disordered" evidence="1">
    <location>
        <begin position="68"/>
        <end position="87"/>
    </location>
</feature>
<dbReference type="GO" id="GO:0070979">
    <property type="term" value="P:protein K11-linked ubiquitination"/>
    <property type="evidence" value="ECO:0007669"/>
    <property type="project" value="TreeGrafter"/>
</dbReference>